<dbReference type="RefSeq" id="WP_114643235.1">
    <property type="nucleotide sequence ID" value="NZ_JAACIO010000024.1"/>
</dbReference>
<gene>
    <name evidence="2" type="ORF">DYH56_12615</name>
</gene>
<reference evidence="2 3" key="1">
    <citation type="submission" date="2018-08" db="EMBL/GenBank/DDBJ databases">
        <title>Draft genome sequence of Psychrilyobacter sp. strain SD5 isolated from Black Sea water.</title>
        <authorList>
            <person name="Yadav S."/>
            <person name="Villanueva L."/>
            <person name="Damste J.S.S."/>
        </authorList>
    </citation>
    <scope>NUCLEOTIDE SEQUENCE [LARGE SCALE GENOMIC DNA]</scope>
    <source>
        <strain evidence="2 3">SD5</strain>
    </source>
</reference>
<dbReference type="EMBL" id="QUAJ01000026">
    <property type="protein sequence ID" value="REI40013.1"/>
    <property type="molecule type" value="Genomic_DNA"/>
</dbReference>
<dbReference type="Proteomes" id="UP000263486">
    <property type="component" value="Unassembled WGS sequence"/>
</dbReference>
<evidence type="ECO:0000313" key="2">
    <source>
        <dbReference type="EMBL" id="REI40013.1"/>
    </source>
</evidence>
<organism evidence="2 3">
    <name type="scientific">Psychrilyobacter piezotolerans</name>
    <dbReference type="NCBI Taxonomy" id="2293438"/>
    <lineage>
        <taxon>Bacteria</taxon>
        <taxon>Fusobacteriati</taxon>
        <taxon>Fusobacteriota</taxon>
        <taxon>Fusobacteriia</taxon>
        <taxon>Fusobacteriales</taxon>
        <taxon>Fusobacteriaceae</taxon>
        <taxon>Psychrilyobacter</taxon>
    </lineage>
</organism>
<proteinExistence type="predicted"/>
<sequence length="334" mass="40509">MEIKKIKELLKNTVGKSIILAVIYSVLLIIFPNILFLFILLVIPMFIFFLWKAIKNKDFTVVTKFILPFLFMFLFYKSYHSMGKKPIGVNLFHPLVKERVEKHFKEKYDFDFVVTRIYYYYYGDEAHGMKWYPAIGGYLKHDKKFPVGVWIRDGKIVDNYRRVIFYREVDEFYKKMISKHFPWKYSSTISISISEKWMVDSYEELLKKKFKDNYVKIMIFSNKEDLKKKKISKEKYLKTIKGFVEEFSKYNNHIDDFFLRFDNTLFEEKTEKMLVIKKRDFKGIKNAEKYEIIARDYNKGVTIDNYYSTIDKIYEEIDRLSSENENIFSDFENY</sequence>
<keyword evidence="1" id="KW-0472">Membrane</keyword>
<keyword evidence="1" id="KW-0812">Transmembrane</keyword>
<keyword evidence="3" id="KW-1185">Reference proteome</keyword>
<feature type="transmembrane region" description="Helical" evidence="1">
    <location>
        <begin position="59"/>
        <end position="76"/>
    </location>
</feature>
<evidence type="ECO:0000256" key="1">
    <source>
        <dbReference type="SAM" id="Phobius"/>
    </source>
</evidence>
<protein>
    <submittedName>
        <fullName evidence="2">Uncharacterized protein</fullName>
    </submittedName>
</protein>
<keyword evidence="1" id="KW-1133">Transmembrane helix</keyword>
<comment type="caution">
    <text evidence="2">The sequence shown here is derived from an EMBL/GenBank/DDBJ whole genome shotgun (WGS) entry which is preliminary data.</text>
</comment>
<feature type="transmembrane region" description="Helical" evidence="1">
    <location>
        <begin position="21"/>
        <end position="47"/>
    </location>
</feature>
<evidence type="ECO:0000313" key="3">
    <source>
        <dbReference type="Proteomes" id="UP000263486"/>
    </source>
</evidence>
<accession>A0ABX9KEM1</accession>
<name>A0ABX9KEM1_9FUSO</name>